<sequence length="64" mass="7210">MTFKERGTPERGIDRMVNEGGGVSALDNLFDRHPDEETPRNTDNLAEDQKPEDTGRPDDRKNPA</sequence>
<feature type="compositionally biased region" description="Basic and acidic residues" evidence="1">
    <location>
        <begin position="29"/>
        <end position="40"/>
    </location>
</feature>
<dbReference type="AlphaFoldDB" id="A0A9D1QGV0"/>
<name>A0A9D1QGV0_9STAP</name>
<gene>
    <name evidence="2" type="ORF">H9891_04515</name>
</gene>
<comment type="caution">
    <text evidence="2">The sequence shown here is derived from an EMBL/GenBank/DDBJ whole genome shotgun (WGS) entry which is preliminary data.</text>
</comment>
<evidence type="ECO:0000313" key="3">
    <source>
        <dbReference type="Proteomes" id="UP000823989"/>
    </source>
</evidence>
<reference evidence="2" key="2">
    <citation type="submission" date="2021-04" db="EMBL/GenBank/DDBJ databases">
        <authorList>
            <person name="Gilroy R."/>
        </authorList>
    </citation>
    <scope>NUCLEOTIDE SEQUENCE</scope>
    <source>
        <strain evidence="2">ChiHjej13B12-752</strain>
    </source>
</reference>
<protein>
    <submittedName>
        <fullName evidence="2">Uncharacterized protein</fullName>
    </submittedName>
</protein>
<evidence type="ECO:0000256" key="1">
    <source>
        <dbReference type="SAM" id="MobiDB-lite"/>
    </source>
</evidence>
<evidence type="ECO:0000313" key="2">
    <source>
        <dbReference type="EMBL" id="HIW12404.1"/>
    </source>
</evidence>
<reference evidence="2" key="1">
    <citation type="journal article" date="2021" name="PeerJ">
        <title>Extensive microbial diversity within the chicken gut microbiome revealed by metagenomics and culture.</title>
        <authorList>
            <person name="Gilroy R."/>
            <person name="Ravi A."/>
            <person name="Getino M."/>
            <person name="Pursley I."/>
            <person name="Horton D.L."/>
            <person name="Alikhan N.F."/>
            <person name="Baker D."/>
            <person name="Gharbi K."/>
            <person name="Hall N."/>
            <person name="Watson M."/>
            <person name="Adriaenssens E.M."/>
            <person name="Foster-Nyarko E."/>
            <person name="Jarju S."/>
            <person name="Secka A."/>
            <person name="Antonio M."/>
            <person name="Oren A."/>
            <person name="Chaudhuri R.R."/>
            <person name="La Ragione R."/>
            <person name="Hildebrand F."/>
            <person name="Pallen M.J."/>
        </authorList>
    </citation>
    <scope>NUCLEOTIDE SEQUENCE</scope>
    <source>
        <strain evidence="2">ChiHjej13B12-752</strain>
    </source>
</reference>
<accession>A0A9D1QGV0</accession>
<dbReference type="EMBL" id="DXHR01000015">
    <property type="protein sequence ID" value="HIW12404.1"/>
    <property type="molecule type" value="Genomic_DNA"/>
</dbReference>
<organism evidence="2 3">
    <name type="scientific">Candidatus Salinicoccus stercoripullorum</name>
    <dbReference type="NCBI Taxonomy" id="2838756"/>
    <lineage>
        <taxon>Bacteria</taxon>
        <taxon>Bacillati</taxon>
        <taxon>Bacillota</taxon>
        <taxon>Bacilli</taxon>
        <taxon>Bacillales</taxon>
        <taxon>Staphylococcaceae</taxon>
        <taxon>Salinicoccus</taxon>
    </lineage>
</organism>
<feature type="compositionally biased region" description="Basic and acidic residues" evidence="1">
    <location>
        <begin position="1"/>
        <end position="17"/>
    </location>
</feature>
<feature type="region of interest" description="Disordered" evidence="1">
    <location>
        <begin position="1"/>
        <end position="64"/>
    </location>
</feature>
<dbReference type="Proteomes" id="UP000823989">
    <property type="component" value="Unassembled WGS sequence"/>
</dbReference>
<proteinExistence type="predicted"/>
<feature type="compositionally biased region" description="Basic and acidic residues" evidence="1">
    <location>
        <begin position="47"/>
        <end position="64"/>
    </location>
</feature>